<comment type="caution">
    <text evidence="2">The sequence shown here is derived from an EMBL/GenBank/DDBJ whole genome shotgun (WGS) entry which is preliminary data.</text>
</comment>
<dbReference type="OrthoDB" id="109589at2"/>
<dbReference type="Proteomes" id="UP000286100">
    <property type="component" value="Unassembled WGS sequence"/>
</dbReference>
<dbReference type="PANTHER" id="PTHR43157">
    <property type="entry name" value="PHOSPHATIDYLINOSITOL-GLYCAN BIOSYNTHESIS CLASS F PROTEIN-RELATED"/>
    <property type="match status" value="1"/>
</dbReference>
<accession>A0A418WMI7</accession>
<dbReference type="Gene3D" id="3.40.50.720">
    <property type="entry name" value="NAD(P)-binding Rossmann-like Domain"/>
    <property type="match status" value="1"/>
</dbReference>
<dbReference type="InterPro" id="IPR036291">
    <property type="entry name" value="NAD(P)-bd_dom_sf"/>
</dbReference>
<keyword evidence="1" id="KW-0560">Oxidoreductase</keyword>
<organism evidence="2 3">
    <name type="scientific">Sphingomonas cavernae</name>
    <dbReference type="NCBI Taxonomy" id="2320861"/>
    <lineage>
        <taxon>Bacteria</taxon>
        <taxon>Pseudomonadati</taxon>
        <taxon>Pseudomonadota</taxon>
        <taxon>Alphaproteobacteria</taxon>
        <taxon>Sphingomonadales</taxon>
        <taxon>Sphingomonadaceae</taxon>
        <taxon>Sphingomonas</taxon>
    </lineage>
</organism>
<evidence type="ECO:0000256" key="1">
    <source>
        <dbReference type="ARBA" id="ARBA00023002"/>
    </source>
</evidence>
<dbReference type="Pfam" id="PF00106">
    <property type="entry name" value="adh_short"/>
    <property type="match status" value="1"/>
</dbReference>
<keyword evidence="3" id="KW-1185">Reference proteome</keyword>
<gene>
    <name evidence="2" type="ORF">D3876_13920</name>
</gene>
<evidence type="ECO:0000313" key="2">
    <source>
        <dbReference type="EMBL" id="RJF91211.1"/>
    </source>
</evidence>
<evidence type="ECO:0000313" key="3">
    <source>
        <dbReference type="Proteomes" id="UP000286100"/>
    </source>
</evidence>
<dbReference type="InterPro" id="IPR002347">
    <property type="entry name" value="SDR_fam"/>
</dbReference>
<dbReference type="PANTHER" id="PTHR43157:SF31">
    <property type="entry name" value="PHOSPHATIDYLINOSITOL-GLYCAN BIOSYNTHESIS CLASS F PROTEIN"/>
    <property type="match status" value="1"/>
</dbReference>
<dbReference type="PRINTS" id="PR00081">
    <property type="entry name" value="GDHRDH"/>
</dbReference>
<dbReference type="RefSeq" id="WP_119763098.1">
    <property type="nucleotide sequence ID" value="NZ_QYUM01000003.1"/>
</dbReference>
<proteinExistence type="predicted"/>
<sequence length="289" mass="30803">MSDTSEKRVAVVTGASAGVGKAAARQLLQQGWRVIGVGRDPARCAKAEAELRALPDADFTMIRGDLSLLSDVARVADDIARATPRIDALLNNAGGVCAERVITPEGHEATFAGNHLAPFLLTQKLMPGLRAAAAQSAPGAVRVVAVSSTGHEHCPEINWDDLTFAEGFVGGAAYCHAKLANVLFARELARRVADDGIVSHVMHPGVVDSNFANHCDAPMKAYMESIREISVTPEDAADTLVWLASADEPGWSNGRYFHERKELSPAPAALDDDAARRLWEVSEKLVAGY</sequence>
<dbReference type="AlphaFoldDB" id="A0A418WMI7"/>
<protein>
    <submittedName>
        <fullName evidence="2">SDR family NAD(P)-dependent oxidoreductase</fullName>
    </submittedName>
</protein>
<name>A0A418WMI7_9SPHN</name>
<dbReference type="EMBL" id="QYUM01000003">
    <property type="protein sequence ID" value="RJF91211.1"/>
    <property type="molecule type" value="Genomic_DNA"/>
</dbReference>
<dbReference type="SUPFAM" id="SSF51735">
    <property type="entry name" value="NAD(P)-binding Rossmann-fold domains"/>
    <property type="match status" value="1"/>
</dbReference>
<reference evidence="2 3" key="1">
    <citation type="submission" date="2018-09" db="EMBL/GenBank/DDBJ databases">
        <authorList>
            <person name="Zhu H."/>
        </authorList>
    </citation>
    <scope>NUCLEOTIDE SEQUENCE [LARGE SCALE GENOMIC DNA]</scope>
    <source>
        <strain evidence="2 3">K2R01-6</strain>
    </source>
</reference>
<dbReference type="GO" id="GO:0016491">
    <property type="term" value="F:oxidoreductase activity"/>
    <property type="evidence" value="ECO:0007669"/>
    <property type="project" value="UniProtKB-KW"/>
</dbReference>